<keyword evidence="4" id="KW-1185">Reference proteome</keyword>
<dbReference type="Proteomes" id="UP000503088">
    <property type="component" value="Chromosome"/>
</dbReference>
<gene>
    <name evidence="3" type="ORF">GXN76_11310</name>
</gene>
<evidence type="ECO:0000313" key="4">
    <source>
        <dbReference type="Proteomes" id="UP000503088"/>
    </source>
</evidence>
<protein>
    <submittedName>
        <fullName evidence="3">Serine hydrolase</fullName>
    </submittedName>
</protein>
<dbReference type="Pfam" id="PF20773">
    <property type="entry name" value="InhA-like_MAM"/>
    <property type="match status" value="1"/>
</dbReference>
<dbReference type="RefSeq" id="WP_173223243.1">
    <property type="nucleotide sequence ID" value="NZ_CP048104.1"/>
</dbReference>
<dbReference type="PANTHER" id="PTHR43283">
    <property type="entry name" value="BETA-LACTAMASE-RELATED"/>
    <property type="match status" value="1"/>
</dbReference>
<dbReference type="AlphaFoldDB" id="A0A7D3YAP8"/>
<dbReference type="KEGG" id="kpul:GXN76_11310"/>
<dbReference type="InterPro" id="IPR050789">
    <property type="entry name" value="Diverse_Enzym_Activities"/>
</dbReference>
<dbReference type="SUPFAM" id="SSF56601">
    <property type="entry name" value="beta-lactamase/transpeptidase-like"/>
    <property type="match status" value="1"/>
</dbReference>
<dbReference type="GO" id="GO:0016787">
    <property type="term" value="F:hydrolase activity"/>
    <property type="evidence" value="ECO:0007669"/>
    <property type="project" value="UniProtKB-KW"/>
</dbReference>
<evidence type="ECO:0000259" key="2">
    <source>
        <dbReference type="Pfam" id="PF00144"/>
    </source>
</evidence>
<feature type="domain" description="Beta-lactamase-related" evidence="2">
    <location>
        <begin position="86"/>
        <end position="420"/>
    </location>
</feature>
<proteinExistence type="predicted"/>
<dbReference type="InterPro" id="IPR012338">
    <property type="entry name" value="Beta-lactam/transpept-like"/>
</dbReference>
<keyword evidence="1 3" id="KW-0378">Hydrolase</keyword>
<dbReference type="Gene3D" id="3.40.710.10">
    <property type="entry name" value="DD-peptidase/beta-lactamase superfamily"/>
    <property type="match status" value="1"/>
</dbReference>
<accession>A0A7D3YAP8</accession>
<evidence type="ECO:0000256" key="1">
    <source>
        <dbReference type="ARBA" id="ARBA00022801"/>
    </source>
</evidence>
<reference evidence="3 4" key="1">
    <citation type="submission" date="2020-01" db="EMBL/GenBank/DDBJ databases">
        <authorList>
            <person name="Gulvik C.A."/>
            <person name="Batra D.G."/>
        </authorList>
    </citation>
    <scope>NUCLEOTIDE SEQUENCE [LARGE SCALE GENOMIC DNA]</scope>
    <source>
        <strain evidence="3 4">W9323</strain>
    </source>
</reference>
<organism evidence="3 4">
    <name type="scientific">Kroppenstedtia pulmonis</name>
    <dbReference type="NCBI Taxonomy" id="1380685"/>
    <lineage>
        <taxon>Bacteria</taxon>
        <taxon>Bacillati</taxon>
        <taxon>Bacillota</taxon>
        <taxon>Bacilli</taxon>
        <taxon>Bacillales</taxon>
        <taxon>Thermoactinomycetaceae</taxon>
        <taxon>Kroppenstedtia</taxon>
    </lineage>
</organism>
<sequence>MLKRIWFRGIVLTLIITLWIPGTIIQADPLQEGKTGITVDNLQKQPLSWDQPGYVSPVLRPGPPSAVGMSDKPLGRIVPEIKKEIRKGMMPGAVVWIARRGTVVKHEGIGDAVKVDQDGQTPLDQPISMDKDTIFDVASISKIFTTVAAMKLYEEGKFQLDDPVTKHLPEFSQSGKEKVTIRQLMTHTSGFEASIPLYKMGNNREERLEALWKHPLKNEPGTVYTYSDLNMITLGVLVESWSGQSLDSYIKEKITDPLGMKDTMFNPPASLYHRIAATEYQKDRGMVRGEVHDEKAWSLDGVAGHAGLFSTATDLGVFSHMLLRKGKYGDVRILQPKTVDLMEENQNGAFPDDDHGLGWELNQPWYMDALADPHSMGHTGFTGTSFVVNRDNDTIAILLTNRVHPTRQTPSINPVRRQVARLTADAIPVQIPKGKSVWFSGYGDDLNRSLLTELPQEESEKRVLMFKTWYRTEELKDYGRLEGSADGKSWTALSPEYTGSSEGWLQQKIHVPRKTRYLRFRYHTDSYANGRGWYVGEPVLTGGGGKQSLKWTGEGWKKRKW</sequence>
<dbReference type="EMBL" id="CP048104">
    <property type="protein sequence ID" value="QKG85001.1"/>
    <property type="molecule type" value="Genomic_DNA"/>
</dbReference>
<dbReference type="PANTHER" id="PTHR43283:SF11">
    <property type="entry name" value="BETA-LACTAMASE-RELATED DOMAIN-CONTAINING PROTEIN"/>
    <property type="match status" value="1"/>
</dbReference>
<dbReference type="InterPro" id="IPR001466">
    <property type="entry name" value="Beta-lactam-related"/>
</dbReference>
<name>A0A7D3YAP8_9BACL</name>
<dbReference type="Pfam" id="PF00144">
    <property type="entry name" value="Beta-lactamase"/>
    <property type="match status" value="1"/>
</dbReference>
<evidence type="ECO:0000313" key="3">
    <source>
        <dbReference type="EMBL" id="QKG85001.1"/>
    </source>
</evidence>